<dbReference type="PANTHER" id="PTHR45652:SF18">
    <property type="entry name" value="ALPHA-INTERNEXIN"/>
    <property type="match status" value="1"/>
</dbReference>
<feature type="domain" description="IF rod" evidence="6">
    <location>
        <begin position="86"/>
        <end position="364"/>
    </location>
</feature>
<dbReference type="SUPFAM" id="SSF64593">
    <property type="entry name" value="Intermediate filament protein, coiled coil region"/>
    <property type="match status" value="1"/>
</dbReference>
<evidence type="ECO:0000256" key="4">
    <source>
        <dbReference type="SAM" id="Coils"/>
    </source>
</evidence>
<protein>
    <recommendedName>
        <fullName evidence="6">IF rod domain-containing protein</fullName>
    </recommendedName>
</protein>
<feature type="coiled-coil region" evidence="4">
    <location>
        <begin position="104"/>
        <end position="222"/>
    </location>
</feature>
<evidence type="ECO:0000256" key="2">
    <source>
        <dbReference type="ARBA" id="ARBA00023054"/>
    </source>
</evidence>
<dbReference type="AlphaFoldDB" id="A0A5J5DPS3"/>
<dbReference type="GO" id="GO:0045109">
    <property type="term" value="P:intermediate filament organization"/>
    <property type="evidence" value="ECO:0007669"/>
    <property type="project" value="TreeGrafter"/>
</dbReference>
<dbReference type="Gene3D" id="1.20.5.1160">
    <property type="entry name" value="Vasodilator-stimulated phosphoprotein"/>
    <property type="match status" value="1"/>
</dbReference>
<gene>
    <name evidence="7" type="ORF">FQN60_012333</name>
</gene>
<comment type="similarity">
    <text evidence="3">Belongs to the intermediate filament family.</text>
</comment>
<feature type="compositionally biased region" description="Low complexity" evidence="5">
    <location>
        <begin position="40"/>
        <end position="50"/>
    </location>
</feature>
<dbReference type="GO" id="GO:0099160">
    <property type="term" value="C:postsynaptic intermediate filament cytoskeleton"/>
    <property type="evidence" value="ECO:0007669"/>
    <property type="project" value="TreeGrafter"/>
</dbReference>
<accession>A0A5J5DPS3</accession>
<dbReference type="PROSITE" id="PS51842">
    <property type="entry name" value="IF_ROD_2"/>
    <property type="match status" value="1"/>
</dbReference>
<evidence type="ECO:0000256" key="3">
    <source>
        <dbReference type="ARBA" id="ARBA00061646"/>
    </source>
</evidence>
<dbReference type="Pfam" id="PF00038">
    <property type="entry name" value="Filament"/>
    <property type="match status" value="1"/>
</dbReference>
<dbReference type="InterPro" id="IPR039008">
    <property type="entry name" value="IF_rod_dom"/>
</dbReference>
<dbReference type="InterPro" id="IPR006821">
    <property type="entry name" value="Intermed_filament_DNA-bd"/>
</dbReference>
<dbReference type="InterPro" id="IPR050405">
    <property type="entry name" value="Intermediate_filament"/>
</dbReference>
<dbReference type="Proteomes" id="UP000327493">
    <property type="component" value="Chromosome 2"/>
</dbReference>
<dbReference type="GO" id="GO:0005882">
    <property type="term" value="C:intermediate filament"/>
    <property type="evidence" value="ECO:0007669"/>
    <property type="project" value="UniProtKB-KW"/>
</dbReference>
<dbReference type="Pfam" id="PF04732">
    <property type="entry name" value="Filament_head"/>
    <property type="match status" value="1"/>
</dbReference>
<keyword evidence="2 4" id="KW-0175">Coiled coil</keyword>
<evidence type="ECO:0000313" key="8">
    <source>
        <dbReference type="Proteomes" id="UP000327493"/>
    </source>
</evidence>
<organism evidence="7 8">
    <name type="scientific">Etheostoma spectabile</name>
    <name type="common">orangethroat darter</name>
    <dbReference type="NCBI Taxonomy" id="54343"/>
    <lineage>
        <taxon>Eukaryota</taxon>
        <taxon>Metazoa</taxon>
        <taxon>Chordata</taxon>
        <taxon>Craniata</taxon>
        <taxon>Vertebrata</taxon>
        <taxon>Euteleostomi</taxon>
        <taxon>Actinopterygii</taxon>
        <taxon>Neopterygii</taxon>
        <taxon>Teleostei</taxon>
        <taxon>Neoteleostei</taxon>
        <taxon>Acanthomorphata</taxon>
        <taxon>Eupercaria</taxon>
        <taxon>Perciformes</taxon>
        <taxon>Percoidei</taxon>
        <taxon>Percidae</taxon>
        <taxon>Etheostomatinae</taxon>
        <taxon>Etheostoma</taxon>
    </lineage>
</organism>
<feature type="region of interest" description="Disordered" evidence="5">
    <location>
        <begin position="388"/>
        <end position="444"/>
    </location>
</feature>
<feature type="compositionally biased region" description="Polar residues" evidence="5">
    <location>
        <begin position="23"/>
        <end position="33"/>
    </location>
</feature>
<feature type="coiled-coil region" evidence="4">
    <location>
        <begin position="287"/>
        <end position="342"/>
    </location>
</feature>
<evidence type="ECO:0000313" key="7">
    <source>
        <dbReference type="EMBL" id="KAA8595198.1"/>
    </source>
</evidence>
<comment type="caution">
    <text evidence="7">The sequence shown here is derived from an EMBL/GenBank/DDBJ whole genome shotgun (WGS) entry which is preliminary data.</text>
</comment>
<keyword evidence="1" id="KW-0403">Intermediate filament</keyword>
<evidence type="ECO:0000256" key="5">
    <source>
        <dbReference type="SAM" id="MobiDB-lite"/>
    </source>
</evidence>
<dbReference type="Gene3D" id="1.20.5.500">
    <property type="entry name" value="Single helix bin"/>
    <property type="match status" value="1"/>
</dbReference>
<name>A0A5J5DPS3_9PERO</name>
<dbReference type="FunFam" id="1.20.5.500:FF:000001">
    <property type="entry name" value="Type II keratin 23"/>
    <property type="match status" value="1"/>
</dbReference>
<dbReference type="PANTHER" id="PTHR45652">
    <property type="entry name" value="GLIAL FIBRILLARY ACIDIC PROTEIN"/>
    <property type="match status" value="1"/>
</dbReference>
<evidence type="ECO:0000259" key="6">
    <source>
        <dbReference type="PROSITE" id="PS51842"/>
    </source>
</evidence>
<dbReference type="FunFam" id="1.20.5.1160:FF:000001">
    <property type="entry name" value="Keratin type II"/>
    <property type="match status" value="1"/>
</dbReference>
<dbReference type="GO" id="GO:0099184">
    <property type="term" value="F:structural constituent of postsynaptic intermediate filament cytoskeleton"/>
    <property type="evidence" value="ECO:0007669"/>
    <property type="project" value="TreeGrafter"/>
</dbReference>
<reference evidence="7 8" key="1">
    <citation type="submission" date="2019-08" db="EMBL/GenBank/DDBJ databases">
        <title>A chromosome-level genome assembly, high-density linkage maps, and genome scans reveal the genomic architecture of hybrid incompatibilities underlying speciation via character displacement in darters (Percidae: Etheostominae).</title>
        <authorList>
            <person name="Moran R.L."/>
            <person name="Catchen J.M."/>
            <person name="Fuller R.C."/>
        </authorList>
    </citation>
    <scope>NUCLEOTIDE SEQUENCE [LARGE SCALE GENOMIC DNA]</scope>
    <source>
        <strain evidence="7">EspeVRDwgs_2016</strain>
        <tissue evidence="7">Muscle</tissue>
    </source>
</reference>
<dbReference type="GO" id="GO:0005737">
    <property type="term" value="C:cytoplasm"/>
    <property type="evidence" value="ECO:0007669"/>
    <property type="project" value="TreeGrafter"/>
</dbReference>
<dbReference type="EMBL" id="VOFY01000002">
    <property type="protein sequence ID" value="KAA8595198.1"/>
    <property type="molecule type" value="Genomic_DNA"/>
</dbReference>
<proteinExistence type="inferred from homology"/>
<evidence type="ECO:0000256" key="1">
    <source>
        <dbReference type="ARBA" id="ARBA00022754"/>
    </source>
</evidence>
<dbReference type="SMART" id="SM01391">
    <property type="entry name" value="Filament"/>
    <property type="match status" value="1"/>
</dbReference>
<feature type="region of interest" description="Disordered" evidence="5">
    <location>
        <begin position="18"/>
        <end position="56"/>
    </location>
</feature>
<keyword evidence="8" id="KW-1185">Reference proteome</keyword>
<sequence length="444" mass="51139">MSYGSEVFSSSSYRKIFGDSPRYASSPSRTVNVSRGGYRSSSATRSNFSSLGSYNRKSGRSMPLETFDLTQSNVLNNEFKIVRTNEKEQMQGLNDRFAMFIDKVRNLEQHNKVLETELTALRQRQTEPSRLAELYQQEIRELRSQLEELNGEKTQLIIERDCIEDDLQKLRGKYEEEYRAREDAEATLKAFRKDVDDATMVRLDLEKKVESLLDEINFLRKVHEEEVAELTDMIHAAQVSVEMEVSKPDLTSALKEIRGQYESMASKNMQSAEEWYKTKFADLSEQATRSNDAIRASREELNEFRRQLQSKTIEIESLRGTNESMEKQLREMEERHNVEIGNYQVTTFTLSSCMKLLEGEETRIGTGISYPGSSMSSSVGQGYNYQSRMYTSSSKGSKRDDEDQQQSKSAGKVTQREIYEETVVTTKKMEKQQEPSDIPTNQKN</sequence>